<dbReference type="Proteomes" id="UP000515129">
    <property type="component" value="Chromosome 49"/>
</dbReference>
<dbReference type="RefSeq" id="XP_026093344.1">
    <property type="nucleotide sequence ID" value="XM_026237559.1"/>
</dbReference>
<name>A0A6P6M9X3_CARAU</name>
<dbReference type="GeneID" id="113066005"/>
<evidence type="ECO:0000256" key="1">
    <source>
        <dbReference type="SAM" id="MobiDB-lite"/>
    </source>
</evidence>
<reference evidence="3" key="1">
    <citation type="submission" date="2025-08" db="UniProtKB">
        <authorList>
            <consortium name="RefSeq"/>
        </authorList>
    </citation>
    <scope>IDENTIFICATION</scope>
    <source>
        <strain evidence="3">Wakin</strain>
        <tissue evidence="3">Muscle</tissue>
    </source>
</reference>
<feature type="region of interest" description="Disordered" evidence="1">
    <location>
        <begin position="52"/>
        <end position="84"/>
    </location>
</feature>
<proteinExistence type="predicted"/>
<evidence type="ECO:0000313" key="2">
    <source>
        <dbReference type="Proteomes" id="UP000515129"/>
    </source>
</evidence>
<protein>
    <submittedName>
        <fullName evidence="3">Proline-rich receptor-like protein kinase PERK2</fullName>
    </submittedName>
</protein>
<feature type="compositionally biased region" description="Low complexity" evidence="1">
    <location>
        <begin position="55"/>
        <end position="73"/>
    </location>
</feature>
<organism evidence="2 3">
    <name type="scientific">Carassius auratus</name>
    <name type="common">Goldfish</name>
    <dbReference type="NCBI Taxonomy" id="7957"/>
    <lineage>
        <taxon>Eukaryota</taxon>
        <taxon>Metazoa</taxon>
        <taxon>Chordata</taxon>
        <taxon>Craniata</taxon>
        <taxon>Vertebrata</taxon>
        <taxon>Euteleostomi</taxon>
        <taxon>Actinopterygii</taxon>
        <taxon>Neopterygii</taxon>
        <taxon>Teleostei</taxon>
        <taxon>Ostariophysi</taxon>
        <taxon>Cypriniformes</taxon>
        <taxon>Cyprinidae</taxon>
        <taxon>Cyprininae</taxon>
        <taxon>Carassius</taxon>
    </lineage>
</organism>
<dbReference type="AlphaFoldDB" id="A0A6P6M9X3"/>
<evidence type="ECO:0000313" key="3">
    <source>
        <dbReference type="RefSeq" id="XP_026093344.1"/>
    </source>
</evidence>
<gene>
    <name evidence="3" type="primary">LOC113066005</name>
</gene>
<accession>A0A6P6M9X3</accession>
<keyword evidence="2" id="KW-1185">Reference proteome</keyword>
<dbReference type="KEGG" id="caua:113066005"/>
<sequence length="209" mass="22513">MIIKSTINTSAAESELHSVSGNYIEELMDLYRLVCGALILLPWDSTPMASPRHSIPPGLSGSSFPPSSVTPTPQRASRALPRSPVPSALPWTSGPPVSPWLCGCSAPSWAPHPPEQSPSVGPLVLLALPPPWLLPLSTPPWVIILAGLWSTIWLLPGSILHPLRPDTKLLAPSLPAPCLPHTRLQKPTLPPLVFLLRCEDLPFWEGVNC</sequence>